<dbReference type="AlphaFoldDB" id="A0A7W8ZMS2"/>
<dbReference type="RefSeq" id="WP_183882776.1">
    <property type="nucleotide sequence ID" value="NZ_JACHCE010000004.1"/>
</dbReference>
<sequence length="1266" mass="145076">MATELKPEIKDGMSQSERYLASLDTSYFGIDEKDAPDLFKLLYELCGQFNYYDETNHIQGDWQDFLSSDIDILIELLASVESRTSTDQYKKLTHALKLAENQQDLTICLRNIFLFIQGFAILQMEFHKRLETANNLGRTNHFDLTKETFAHHLQRLYDYNLNAIELLGEAVRIHFEEQSFSYIFERNFEVIDEPFHKNGSVREKVILSVPYFDNLVADLEAKFNKLSNTARQYIKTQIVDGDVFDPHTALLLSFLKLYTYLQQPVNHLLQKHLDYFYHDIIGIKNKEEQLDKMHLIVGPIPLSTPFVLNKGEQLIAEVEGYQEKLIYALANDTEISATQVRELKTVFISNKLQLKGRTSSAGDVNELQVYQGNYPSAVPDTFQKDGISFPWPLLGEDQSELPLQQKTMDQADIGLMVASPLLYQVDGQRNFSVKFFIKQESCLKFDEHVTRMYKALNTNKEVLILQLLNQSFDITITGANGWLPIKHYAVSFTPASTTSSCCMEIKFRMKSTEEAIAIYNPALHGQDLGLQLPALRLSLNNYSFHHPYTFLSYFVIERVNIKVDVRESEHFKLRNNQFDLHGKAPFQPFGALPVRGSYLDIHNSNIFNSYLVNFRLQFYWFDLPADENGFEDYYQGYPYPFTNDSFKITLSSNTNSRFTPGTEEKQEFNLFERQSPHGKALLKNRTTINRIDLKRIKFENMPELDKDDTNDDFKQGTLRVELVQPDDAFGNRLYTRSFIEIAEHNAKRFVKKKDAPNPPYVPVLKSMSIDYTLEHSELIYGSTQENRDDLVLFHLYPFGYEEFYNGKNLKNNFFVPPPNHESNLFLGLSELTENQELSLLFQLAEANLHHSMHEPELINWSHLVQNKWVPFPNSGVLMDTTNNFMNTGVVTLKIPEGVDKGNTILNADLYWIRASLPCASSLKSRTIAIFSQAVIAVREPGQSNFPDSAYILPKDAVKGFRGSLPAVKSLMQFFPSFGGYPKESDGKYNIRVSERLRHKQRLLSVLDICQAVLDAFPQIMMVKCYGTTDNEAVILPGIDIHLIVIPKEREDGSFISQEPRVSLSLLYAIKKFVTGSVSDFIRIEVGNPIYERVMVVAKVKFKAAGNTLQSDGYYIKQLNQDINKYISAWLYDAKADFKMGSKIYILEILNHLQHQPYIEYITGFSLVHFFKVWNQKEGRFDAQLIDTSIDLTDSLQGSVAGAILIPADDHQLKVIREHKPEEPVKSGIGDFSIGSDLLVLQSPETSTVAGNPVVKEELYDFTIYPH</sequence>
<proteinExistence type="predicted"/>
<organism evidence="1 2">
    <name type="scientific">Pedobacter cryoconitis</name>
    <dbReference type="NCBI Taxonomy" id="188932"/>
    <lineage>
        <taxon>Bacteria</taxon>
        <taxon>Pseudomonadati</taxon>
        <taxon>Bacteroidota</taxon>
        <taxon>Sphingobacteriia</taxon>
        <taxon>Sphingobacteriales</taxon>
        <taxon>Sphingobacteriaceae</taxon>
        <taxon>Pedobacter</taxon>
    </lineage>
</organism>
<protein>
    <recommendedName>
        <fullName evidence="3">Baseplate J-like protein</fullName>
    </recommendedName>
</protein>
<evidence type="ECO:0000313" key="2">
    <source>
        <dbReference type="Proteomes" id="UP000537204"/>
    </source>
</evidence>
<gene>
    <name evidence="1" type="ORF">HDE68_002786</name>
</gene>
<reference evidence="1 2" key="1">
    <citation type="submission" date="2020-08" db="EMBL/GenBank/DDBJ databases">
        <title>Genomic Encyclopedia of Type Strains, Phase IV (KMG-V): Genome sequencing to study the core and pangenomes of soil and plant-associated prokaryotes.</title>
        <authorList>
            <person name="Whitman W."/>
        </authorList>
    </citation>
    <scope>NUCLEOTIDE SEQUENCE [LARGE SCALE GENOMIC DNA]</scope>
    <source>
        <strain evidence="1 2">S3M1</strain>
    </source>
</reference>
<dbReference type="EMBL" id="JACHCE010000004">
    <property type="protein sequence ID" value="MBB5636873.1"/>
    <property type="molecule type" value="Genomic_DNA"/>
</dbReference>
<comment type="caution">
    <text evidence="1">The sequence shown here is derived from an EMBL/GenBank/DDBJ whole genome shotgun (WGS) entry which is preliminary data.</text>
</comment>
<dbReference type="Proteomes" id="UP000537204">
    <property type="component" value="Unassembled WGS sequence"/>
</dbReference>
<evidence type="ECO:0000313" key="1">
    <source>
        <dbReference type="EMBL" id="MBB5636873.1"/>
    </source>
</evidence>
<accession>A0A7W8ZMS2</accession>
<name>A0A7W8ZMS2_9SPHI</name>
<evidence type="ECO:0008006" key="3">
    <source>
        <dbReference type="Google" id="ProtNLM"/>
    </source>
</evidence>